<dbReference type="GO" id="GO:0000155">
    <property type="term" value="F:phosphorelay sensor kinase activity"/>
    <property type="evidence" value="ECO:0007669"/>
    <property type="project" value="InterPro"/>
</dbReference>
<dbReference type="Gene3D" id="3.30.450.40">
    <property type="match status" value="1"/>
</dbReference>
<comment type="catalytic activity">
    <reaction evidence="1">
        <text>ATP + protein L-histidine = ADP + protein N-phospho-L-histidine.</text>
        <dbReference type="EC" id="2.7.13.3"/>
    </reaction>
</comment>
<dbReference type="InterPro" id="IPR003594">
    <property type="entry name" value="HATPase_dom"/>
</dbReference>
<dbReference type="Pfam" id="PF02518">
    <property type="entry name" value="HATPase_c"/>
    <property type="match status" value="1"/>
</dbReference>
<dbReference type="Pfam" id="PF07730">
    <property type="entry name" value="HisKA_3"/>
    <property type="match status" value="1"/>
</dbReference>
<dbReference type="OrthoDB" id="9795828at2"/>
<dbReference type="InterPro" id="IPR003018">
    <property type="entry name" value="GAF"/>
</dbReference>
<name>A0A2S7MZ70_9BACI</name>
<dbReference type="InterPro" id="IPR011712">
    <property type="entry name" value="Sig_transdc_His_kin_sub3_dim/P"/>
</dbReference>
<evidence type="ECO:0000313" key="9">
    <source>
        <dbReference type="EMBL" id="PQD95060.1"/>
    </source>
</evidence>
<dbReference type="EMBL" id="PKOZ01000006">
    <property type="protein sequence ID" value="PQD95060.1"/>
    <property type="molecule type" value="Genomic_DNA"/>
</dbReference>
<evidence type="ECO:0000256" key="5">
    <source>
        <dbReference type="ARBA" id="ARBA00022777"/>
    </source>
</evidence>
<protein>
    <recommendedName>
        <fullName evidence="2">histidine kinase</fullName>
        <ecNumber evidence="2">2.7.13.3</ecNumber>
    </recommendedName>
</protein>
<evidence type="ECO:0000256" key="7">
    <source>
        <dbReference type="ARBA" id="ARBA00023012"/>
    </source>
</evidence>
<keyword evidence="10" id="KW-1185">Reference proteome</keyword>
<keyword evidence="6" id="KW-0067">ATP-binding</keyword>
<keyword evidence="4" id="KW-0547">Nucleotide-binding</keyword>
<dbReference type="GO" id="GO:0046983">
    <property type="term" value="F:protein dimerization activity"/>
    <property type="evidence" value="ECO:0007669"/>
    <property type="project" value="InterPro"/>
</dbReference>
<keyword evidence="7" id="KW-0902">Two-component regulatory system</keyword>
<keyword evidence="3" id="KW-0808">Transferase</keyword>
<organism evidence="9 10">
    <name type="scientific">Pradoshia eiseniae</name>
    <dbReference type="NCBI Taxonomy" id="2064768"/>
    <lineage>
        <taxon>Bacteria</taxon>
        <taxon>Bacillati</taxon>
        <taxon>Bacillota</taxon>
        <taxon>Bacilli</taxon>
        <taxon>Bacillales</taxon>
        <taxon>Bacillaceae</taxon>
        <taxon>Pradoshia</taxon>
    </lineage>
</organism>
<dbReference type="PANTHER" id="PTHR24421:SF40">
    <property type="entry name" value="SENSOR HISTIDINE KINASE YHCY"/>
    <property type="match status" value="1"/>
</dbReference>
<dbReference type="SUPFAM" id="SSF55781">
    <property type="entry name" value="GAF domain-like"/>
    <property type="match status" value="1"/>
</dbReference>
<dbReference type="Proteomes" id="UP000239663">
    <property type="component" value="Unassembled WGS sequence"/>
</dbReference>
<dbReference type="GO" id="GO:0016020">
    <property type="term" value="C:membrane"/>
    <property type="evidence" value="ECO:0007669"/>
    <property type="project" value="InterPro"/>
</dbReference>
<dbReference type="GO" id="GO:0005524">
    <property type="term" value="F:ATP binding"/>
    <property type="evidence" value="ECO:0007669"/>
    <property type="project" value="UniProtKB-KW"/>
</dbReference>
<feature type="domain" description="Histidine kinase" evidence="8">
    <location>
        <begin position="186"/>
        <end position="372"/>
    </location>
</feature>
<evidence type="ECO:0000256" key="4">
    <source>
        <dbReference type="ARBA" id="ARBA00022741"/>
    </source>
</evidence>
<evidence type="ECO:0000256" key="1">
    <source>
        <dbReference type="ARBA" id="ARBA00000085"/>
    </source>
</evidence>
<dbReference type="RefSeq" id="WP_104849765.1">
    <property type="nucleotide sequence ID" value="NZ_PKOZ01000006.1"/>
</dbReference>
<evidence type="ECO:0000313" key="10">
    <source>
        <dbReference type="Proteomes" id="UP000239663"/>
    </source>
</evidence>
<dbReference type="Pfam" id="PF13185">
    <property type="entry name" value="GAF_2"/>
    <property type="match status" value="1"/>
</dbReference>
<accession>A0A2S7MZ70</accession>
<dbReference type="CDD" id="cd16917">
    <property type="entry name" value="HATPase_UhpB-NarQ-NarX-like"/>
    <property type="match status" value="1"/>
</dbReference>
<dbReference type="InterPro" id="IPR029016">
    <property type="entry name" value="GAF-like_dom_sf"/>
</dbReference>
<dbReference type="AlphaFoldDB" id="A0A2S7MZ70"/>
<evidence type="ECO:0000256" key="2">
    <source>
        <dbReference type="ARBA" id="ARBA00012438"/>
    </source>
</evidence>
<proteinExistence type="predicted"/>
<dbReference type="InterPro" id="IPR036890">
    <property type="entry name" value="HATPase_C_sf"/>
</dbReference>
<reference evidence="9 10" key="1">
    <citation type="submission" date="2017-12" db="EMBL/GenBank/DDBJ databases">
        <title>Taxonomic description and draft genome of Pradoshia cofamensis Gen. nov., sp. nov., a thermotolerant bacillale isolated from anterior gut of earthworm Eisenia fetida.</title>
        <authorList>
            <person name="Saha T."/>
            <person name="Chakraborty R."/>
        </authorList>
    </citation>
    <scope>NUCLEOTIDE SEQUENCE [LARGE SCALE GENOMIC DNA]</scope>
    <source>
        <strain evidence="9 10">EAG3</strain>
    </source>
</reference>
<evidence type="ECO:0000259" key="8">
    <source>
        <dbReference type="PROSITE" id="PS50109"/>
    </source>
</evidence>
<dbReference type="Gene3D" id="1.20.5.1930">
    <property type="match status" value="1"/>
</dbReference>
<comment type="caution">
    <text evidence="9">The sequence shown here is derived from an EMBL/GenBank/DDBJ whole genome shotgun (WGS) entry which is preliminary data.</text>
</comment>
<sequence>MKRDSYLSELEILKSIAETLNESTELKSMLEDCLRKLLQLTSLEAGWIFLINGEGEYELAAAESLPPALSNPKHQALTQGDCWCVSRFRNGTLTKASNIMECKRLENARLGNWGDTYGLVYHATVPLKAGEEPFGLLNVAVANKETFEAHELSLLESIAYQIGTALKRIHLTMKEQDIKIAEERNRLARDLHDSVNQLLYSINVTSSAGIRLAKEMPIKEVLSDIQRMSQHAQAEMKALIWQLRPAGLAEGLACSLKKYGEMLGLEVNLSVEGISMLTSLQEETLWRIAQEAFHNTLKHSGEHKVNIVLHYKKDTVVMIVSDDGIGFQYAEETCLPSIGLKSMGERIKSMNGRMALHSKRGKGTSLKVELPI</sequence>
<dbReference type="Gene3D" id="3.30.565.10">
    <property type="entry name" value="Histidine kinase-like ATPase, C-terminal domain"/>
    <property type="match status" value="1"/>
</dbReference>
<dbReference type="SUPFAM" id="SSF55874">
    <property type="entry name" value="ATPase domain of HSP90 chaperone/DNA topoisomerase II/histidine kinase"/>
    <property type="match status" value="1"/>
</dbReference>
<gene>
    <name evidence="9" type="ORF">CYL18_12090</name>
</gene>
<keyword evidence="5 9" id="KW-0418">Kinase</keyword>
<dbReference type="InterPro" id="IPR050482">
    <property type="entry name" value="Sensor_HK_TwoCompSys"/>
</dbReference>
<dbReference type="SMART" id="SM00065">
    <property type="entry name" value="GAF"/>
    <property type="match status" value="1"/>
</dbReference>
<dbReference type="InterPro" id="IPR005467">
    <property type="entry name" value="His_kinase_dom"/>
</dbReference>
<evidence type="ECO:0000256" key="3">
    <source>
        <dbReference type="ARBA" id="ARBA00022679"/>
    </source>
</evidence>
<dbReference type="PANTHER" id="PTHR24421">
    <property type="entry name" value="NITRATE/NITRITE SENSOR PROTEIN NARX-RELATED"/>
    <property type="match status" value="1"/>
</dbReference>
<dbReference type="PROSITE" id="PS50109">
    <property type="entry name" value="HIS_KIN"/>
    <property type="match status" value="1"/>
</dbReference>
<dbReference type="EC" id="2.7.13.3" evidence="2"/>
<evidence type="ECO:0000256" key="6">
    <source>
        <dbReference type="ARBA" id="ARBA00022840"/>
    </source>
</evidence>